<accession>A0A2P2P174</accession>
<name>A0A2P2P174_RHIMU</name>
<sequence>MIGFNVFLFMQILSFCYLYRKLLQLYKFKDLSV</sequence>
<evidence type="ECO:0000313" key="1">
    <source>
        <dbReference type="EMBL" id="MBX48498.1"/>
    </source>
</evidence>
<reference evidence="1" key="1">
    <citation type="submission" date="2018-02" db="EMBL/GenBank/DDBJ databases">
        <title>Rhizophora mucronata_Transcriptome.</title>
        <authorList>
            <person name="Meera S.P."/>
            <person name="Sreeshan A."/>
            <person name="Augustine A."/>
        </authorList>
    </citation>
    <scope>NUCLEOTIDE SEQUENCE</scope>
    <source>
        <tissue evidence="1">Leaf</tissue>
    </source>
</reference>
<organism evidence="1">
    <name type="scientific">Rhizophora mucronata</name>
    <name type="common">Asiatic mangrove</name>
    <dbReference type="NCBI Taxonomy" id="61149"/>
    <lineage>
        <taxon>Eukaryota</taxon>
        <taxon>Viridiplantae</taxon>
        <taxon>Streptophyta</taxon>
        <taxon>Embryophyta</taxon>
        <taxon>Tracheophyta</taxon>
        <taxon>Spermatophyta</taxon>
        <taxon>Magnoliopsida</taxon>
        <taxon>eudicotyledons</taxon>
        <taxon>Gunneridae</taxon>
        <taxon>Pentapetalae</taxon>
        <taxon>rosids</taxon>
        <taxon>fabids</taxon>
        <taxon>Malpighiales</taxon>
        <taxon>Rhizophoraceae</taxon>
        <taxon>Rhizophora</taxon>
    </lineage>
</organism>
<proteinExistence type="predicted"/>
<dbReference type="AlphaFoldDB" id="A0A2P2P174"/>
<dbReference type="EMBL" id="GGEC01068014">
    <property type="protein sequence ID" value="MBX48498.1"/>
    <property type="molecule type" value="Transcribed_RNA"/>
</dbReference>
<protein>
    <submittedName>
        <fullName evidence="1">Uncharacterized protein</fullName>
    </submittedName>
</protein>